<dbReference type="RefSeq" id="WP_112835772.1">
    <property type="nucleotide sequence ID" value="NZ_CAMKUF010000001.1"/>
</dbReference>
<protein>
    <submittedName>
        <fullName evidence="1">Uncharacterized protein</fullName>
    </submittedName>
</protein>
<accession>A0A379YCC9</accession>
<dbReference type="AlphaFoldDB" id="A0A379YCC9"/>
<evidence type="ECO:0000313" key="2">
    <source>
        <dbReference type="Proteomes" id="UP000255529"/>
    </source>
</evidence>
<organism evidence="1 2">
    <name type="scientific">Serratia quinivorans</name>
    <dbReference type="NCBI Taxonomy" id="137545"/>
    <lineage>
        <taxon>Bacteria</taxon>
        <taxon>Pseudomonadati</taxon>
        <taxon>Pseudomonadota</taxon>
        <taxon>Gammaproteobacteria</taxon>
        <taxon>Enterobacterales</taxon>
        <taxon>Yersiniaceae</taxon>
        <taxon>Serratia</taxon>
    </lineage>
</organism>
<reference evidence="1 2" key="1">
    <citation type="submission" date="2018-06" db="EMBL/GenBank/DDBJ databases">
        <authorList>
            <consortium name="Pathogen Informatics"/>
            <person name="Doyle S."/>
        </authorList>
    </citation>
    <scope>NUCLEOTIDE SEQUENCE [LARGE SCALE GENOMIC DNA]</scope>
    <source>
        <strain evidence="1 2">NCTC11544</strain>
    </source>
</reference>
<proteinExistence type="predicted"/>
<evidence type="ECO:0000313" key="1">
    <source>
        <dbReference type="EMBL" id="SUI43160.1"/>
    </source>
</evidence>
<dbReference type="EMBL" id="UGYN01000002">
    <property type="protein sequence ID" value="SUI43160.1"/>
    <property type="molecule type" value="Genomic_DNA"/>
</dbReference>
<dbReference type="Proteomes" id="UP000255529">
    <property type="component" value="Unassembled WGS sequence"/>
</dbReference>
<gene>
    <name evidence="1" type="ORF">NCTC11544_00094</name>
</gene>
<name>A0A379YCC9_9GAMM</name>
<sequence>MTDKKKVIFGAIECDAAKANALLLEITPMAIRVAESLAKDGCTKEKIAEGTAAAVDAVVRALVEIAVEKGGEAASKSESANHEGQPIVSEAGIRLWKGMELVSSLWGPSSPEASNSGFQQSQNVHQPKIEVVVATFYWPDR</sequence>